<name>A0A8J6CEM1_DIALT</name>
<keyword evidence="6" id="KW-1185">Reference proteome</keyword>
<comment type="caution">
    <text evidence="5">The sequence shown here is derived from an EMBL/GenBank/DDBJ whole genome shotgun (WGS) entry which is preliminary data.</text>
</comment>
<dbReference type="Pfam" id="PF14215">
    <property type="entry name" value="bHLH-MYC_N"/>
    <property type="match status" value="1"/>
</dbReference>
<dbReference type="OrthoDB" id="677168at2759"/>
<accession>A0A8J6CEM1</accession>
<dbReference type="AlphaFoldDB" id="A0A8J6CEM1"/>
<feature type="domain" description="Transcription factor MYC/MYB N-terminal" evidence="4">
    <location>
        <begin position="219"/>
        <end position="284"/>
    </location>
</feature>
<evidence type="ECO:0000256" key="2">
    <source>
        <dbReference type="ARBA" id="ARBA00023163"/>
    </source>
</evidence>
<reference evidence="5" key="1">
    <citation type="submission" date="2021-05" db="EMBL/GenBank/DDBJ databases">
        <title>The genome of the haptophyte Pavlova lutheri (Diacronema luteri, Pavlovales) - a model for lipid biosynthesis in eukaryotic algae.</title>
        <authorList>
            <person name="Hulatt C.J."/>
            <person name="Posewitz M.C."/>
        </authorList>
    </citation>
    <scope>NUCLEOTIDE SEQUENCE</scope>
    <source>
        <strain evidence="5">NIVA-4/92</strain>
    </source>
</reference>
<evidence type="ECO:0000313" key="6">
    <source>
        <dbReference type="Proteomes" id="UP000751190"/>
    </source>
</evidence>
<evidence type="ECO:0000259" key="4">
    <source>
        <dbReference type="Pfam" id="PF14215"/>
    </source>
</evidence>
<organism evidence="5 6">
    <name type="scientific">Diacronema lutheri</name>
    <name type="common">Unicellular marine alga</name>
    <name type="synonym">Monochrysis lutheri</name>
    <dbReference type="NCBI Taxonomy" id="2081491"/>
    <lineage>
        <taxon>Eukaryota</taxon>
        <taxon>Haptista</taxon>
        <taxon>Haptophyta</taxon>
        <taxon>Pavlovophyceae</taxon>
        <taxon>Pavlovales</taxon>
        <taxon>Pavlovaceae</taxon>
        <taxon>Diacronema</taxon>
    </lineage>
</organism>
<dbReference type="InterPro" id="IPR029016">
    <property type="entry name" value="GAF-like_dom_sf"/>
</dbReference>
<sequence length="370" mass="40037">MRKALRVTSRRLEELLERAGAEYGLFWTCDETIDVLHVTAYHSLDGALMERSSSASVSTRQCAVGRSWSHKEDVLVRDACASDIAHFRRVQLACYHGVHSVACWRFADGVLELGTRSERLWAKIPDIDELLKPSARPSNAASSTGRHSSPSATLGAGDGDDERPPVPLPLFDASSSAGITSCVHEADASYGIFWSFFAIVRELKAQHWYAPDGKCMQRSCTFGFLPGQGAVGRVWSSGWPQLLPDVQALPPDDFLRVHLAKLFGVRSIALIPFEQGVLELGTCNAPGLGCARAPPAHARVQSFGLVSPASVTSSDGERSDIQAPDETCAMSVSSSPTRARAYAAQSIDGRDARRGSAERGMSIDEQFAFL</sequence>
<protein>
    <recommendedName>
        <fullName evidence="4">Transcription factor MYC/MYB N-terminal domain-containing protein</fullName>
    </recommendedName>
</protein>
<gene>
    <name evidence="5" type="ORF">KFE25_010091</name>
</gene>
<proteinExistence type="predicted"/>
<evidence type="ECO:0000313" key="5">
    <source>
        <dbReference type="EMBL" id="KAG8464723.1"/>
    </source>
</evidence>
<dbReference type="EMBL" id="JAGTXO010000012">
    <property type="protein sequence ID" value="KAG8464723.1"/>
    <property type="molecule type" value="Genomic_DNA"/>
</dbReference>
<keyword evidence="2" id="KW-0804">Transcription</keyword>
<evidence type="ECO:0000256" key="1">
    <source>
        <dbReference type="ARBA" id="ARBA00023015"/>
    </source>
</evidence>
<dbReference type="Gene3D" id="3.30.450.40">
    <property type="match status" value="1"/>
</dbReference>
<feature type="region of interest" description="Disordered" evidence="3">
    <location>
        <begin position="133"/>
        <end position="167"/>
    </location>
</feature>
<dbReference type="InterPro" id="IPR025610">
    <property type="entry name" value="MYC/MYB_N"/>
</dbReference>
<keyword evidence="1" id="KW-0805">Transcription regulation</keyword>
<feature type="compositionally biased region" description="Polar residues" evidence="3">
    <location>
        <begin position="136"/>
        <end position="152"/>
    </location>
</feature>
<evidence type="ECO:0000256" key="3">
    <source>
        <dbReference type="SAM" id="MobiDB-lite"/>
    </source>
</evidence>
<dbReference type="Proteomes" id="UP000751190">
    <property type="component" value="Unassembled WGS sequence"/>
</dbReference>